<proteinExistence type="predicted"/>
<dbReference type="GO" id="GO:0055088">
    <property type="term" value="P:lipid homeostasis"/>
    <property type="evidence" value="ECO:0007669"/>
    <property type="project" value="TreeGrafter"/>
</dbReference>
<feature type="domain" description="Acyl-CoA oxidase C-alpha1" evidence="2">
    <location>
        <begin position="11"/>
        <end position="75"/>
    </location>
</feature>
<dbReference type="PANTHER" id="PTHR10909:SF250">
    <property type="entry name" value="PEROXISOMAL ACYL-COENZYME A OXIDASE 1"/>
    <property type="match status" value="1"/>
</dbReference>
<dbReference type="InterPro" id="IPR055060">
    <property type="entry name" value="ACOX_C_alpha1"/>
</dbReference>
<dbReference type="GO" id="GO:0005504">
    <property type="term" value="F:fatty acid binding"/>
    <property type="evidence" value="ECO:0007669"/>
    <property type="project" value="TreeGrafter"/>
</dbReference>
<dbReference type="InterPro" id="IPR012258">
    <property type="entry name" value="Acyl-CoA_oxidase"/>
</dbReference>
<dbReference type="PANTHER" id="PTHR10909">
    <property type="entry name" value="ELECTRON TRANSPORT OXIDOREDUCTASE"/>
    <property type="match status" value="1"/>
</dbReference>
<dbReference type="GO" id="GO:0033540">
    <property type="term" value="P:fatty acid beta-oxidation using acyl-CoA oxidase"/>
    <property type="evidence" value="ECO:0007669"/>
    <property type="project" value="TreeGrafter"/>
</dbReference>
<accession>A0A1I7ZZZ7</accession>
<comment type="pathway">
    <text evidence="1">Lipid metabolism; peroxisomal fatty acid beta-oxidation.</text>
</comment>
<dbReference type="GO" id="GO:0003997">
    <property type="term" value="F:acyl-CoA oxidase activity"/>
    <property type="evidence" value="ECO:0007669"/>
    <property type="project" value="InterPro"/>
</dbReference>
<dbReference type="InterPro" id="IPR036250">
    <property type="entry name" value="AcylCo_DH-like_C"/>
</dbReference>
<dbReference type="AlphaFoldDB" id="A0A1I7ZZZ7"/>
<dbReference type="GO" id="GO:0005777">
    <property type="term" value="C:peroxisome"/>
    <property type="evidence" value="ECO:0007669"/>
    <property type="project" value="InterPro"/>
</dbReference>
<dbReference type="GO" id="GO:0071949">
    <property type="term" value="F:FAD binding"/>
    <property type="evidence" value="ECO:0007669"/>
    <property type="project" value="InterPro"/>
</dbReference>
<name>A0A1I7ZZZ7_9BILA</name>
<sequence length="78" mass="8322">MLLSKDLLSSTYSSGLKSVVSWEVAQGIEQCRMACGGHGYSHASGLPEAYGYAVGGCTYEGENIVMLLQVARFLMKVA</sequence>
<dbReference type="Proteomes" id="UP000095287">
    <property type="component" value="Unplaced"/>
</dbReference>
<evidence type="ECO:0000256" key="1">
    <source>
        <dbReference type="ARBA" id="ARBA00004846"/>
    </source>
</evidence>
<reference evidence="4" key="1">
    <citation type="submission" date="2016-11" db="UniProtKB">
        <authorList>
            <consortium name="WormBaseParasite"/>
        </authorList>
    </citation>
    <scope>IDENTIFICATION</scope>
</reference>
<dbReference type="SUPFAM" id="SSF47203">
    <property type="entry name" value="Acyl-CoA dehydrogenase C-terminal domain-like"/>
    <property type="match status" value="1"/>
</dbReference>
<evidence type="ECO:0000259" key="2">
    <source>
        <dbReference type="Pfam" id="PF22924"/>
    </source>
</evidence>
<organism evidence="3 4">
    <name type="scientific">Steinernema glaseri</name>
    <dbReference type="NCBI Taxonomy" id="37863"/>
    <lineage>
        <taxon>Eukaryota</taxon>
        <taxon>Metazoa</taxon>
        <taxon>Ecdysozoa</taxon>
        <taxon>Nematoda</taxon>
        <taxon>Chromadorea</taxon>
        <taxon>Rhabditida</taxon>
        <taxon>Tylenchina</taxon>
        <taxon>Panagrolaimomorpha</taxon>
        <taxon>Strongyloidoidea</taxon>
        <taxon>Steinernematidae</taxon>
        <taxon>Steinernema</taxon>
    </lineage>
</organism>
<dbReference type="Pfam" id="PF22924">
    <property type="entry name" value="ACOX_C_alpha1"/>
    <property type="match status" value="1"/>
</dbReference>
<evidence type="ECO:0000313" key="4">
    <source>
        <dbReference type="WBParaSite" id="L893_g3150.t1"/>
    </source>
</evidence>
<dbReference type="Gene3D" id="1.20.140.10">
    <property type="entry name" value="Butyryl-CoA Dehydrogenase, subunit A, domain 3"/>
    <property type="match status" value="1"/>
</dbReference>
<keyword evidence="3" id="KW-1185">Reference proteome</keyword>
<evidence type="ECO:0000313" key="3">
    <source>
        <dbReference type="Proteomes" id="UP000095287"/>
    </source>
</evidence>
<protein>
    <submittedName>
        <fullName evidence="4">Acyl-CoA_dh_1 domain-containing protein</fullName>
    </submittedName>
</protein>
<dbReference type="WBParaSite" id="L893_g3150.t1">
    <property type="protein sequence ID" value="L893_g3150.t1"/>
    <property type="gene ID" value="L893_g3150"/>
</dbReference>